<reference evidence="4 6" key="1">
    <citation type="submission" date="2015-02" db="EMBL/GenBank/DDBJ databases">
        <authorList>
            <person name="Chooi Y.-H."/>
        </authorList>
    </citation>
    <scope>NUCLEOTIDE SEQUENCE [LARGE SCALE GENOMIC DNA]</scope>
    <source>
        <strain evidence="4">E3</strain>
    </source>
</reference>
<organism evidence="4 6">
    <name type="scientific">Plasmodiophora brassicae</name>
    <name type="common">Clubroot disease agent</name>
    <dbReference type="NCBI Taxonomy" id="37360"/>
    <lineage>
        <taxon>Eukaryota</taxon>
        <taxon>Sar</taxon>
        <taxon>Rhizaria</taxon>
        <taxon>Endomyxa</taxon>
        <taxon>Phytomyxea</taxon>
        <taxon>Plasmodiophorida</taxon>
        <taxon>Plasmodiophoridae</taxon>
        <taxon>Plasmodiophora</taxon>
    </lineage>
</organism>
<keyword evidence="5" id="KW-0496">Mitochondrion</keyword>
<dbReference type="InterPro" id="IPR042532">
    <property type="entry name" value="EXOC3/Sec6_C"/>
</dbReference>
<dbReference type="Gene3D" id="1.10.357.70">
    <property type="entry name" value="Exocyst complex component Sec6, C-terminal domain"/>
    <property type="match status" value="1"/>
</dbReference>
<evidence type="ECO:0000313" key="5">
    <source>
        <dbReference type="EMBL" id="SPQ95351.1"/>
    </source>
</evidence>
<proteinExistence type="inferred from homology"/>
<dbReference type="GO" id="GO:0051601">
    <property type="term" value="P:exocyst localization"/>
    <property type="evidence" value="ECO:0007669"/>
    <property type="project" value="TreeGrafter"/>
</dbReference>
<geneLocation type="mitochondrion" evidence="5"/>
<dbReference type="OrthoDB" id="190098at2759"/>
<reference evidence="5 7" key="2">
    <citation type="submission" date="2018-03" db="EMBL/GenBank/DDBJ databases">
        <authorList>
            <person name="Fogelqvist J."/>
        </authorList>
    </citation>
    <scope>NUCLEOTIDE SEQUENCE [LARGE SCALE GENOMIC DNA]</scope>
</reference>
<evidence type="ECO:0000313" key="4">
    <source>
        <dbReference type="EMBL" id="CEO96688.1"/>
    </source>
</evidence>
<keyword evidence="2" id="KW-0813">Transport</keyword>
<evidence type="ECO:0000313" key="6">
    <source>
        <dbReference type="Proteomes" id="UP000039324"/>
    </source>
</evidence>
<dbReference type="InterPro" id="IPR010326">
    <property type="entry name" value="EXOC3/Sec6"/>
</dbReference>
<dbReference type="GO" id="GO:0000149">
    <property type="term" value="F:SNARE binding"/>
    <property type="evidence" value="ECO:0007669"/>
    <property type="project" value="TreeGrafter"/>
</dbReference>
<dbReference type="Gene3D" id="1.10.357.50">
    <property type="match status" value="1"/>
</dbReference>
<dbReference type="Pfam" id="PF06046">
    <property type="entry name" value="Sec6"/>
    <property type="match status" value="1"/>
</dbReference>
<accession>A0A0G4IN25</accession>
<dbReference type="Proteomes" id="UP000039324">
    <property type="component" value="Unassembled WGS sequence"/>
</dbReference>
<dbReference type="GO" id="GO:0000145">
    <property type="term" value="C:exocyst"/>
    <property type="evidence" value="ECO:0007669"/>
    <property type="project" value="InterPro"/>
</dbReference>
<dbReference type="PANTHER" id="PTHR21292">
    <property type="entry name" value="EXOCYST COMPLEX COMPONENT SEC6-RELATED"/>
    <property type="match status" value="1"/>
</dbReference>
<keyword evidence="6" id="KW-1185">Reference proteome</keyword>
<dbReference type="EMBL" id="CDSF01000076">
    <property type="protein sequence ID" value="CEO96688.1"/>
    <property type="molecule type" value="Genomic_DNA"/>
</dbReference>
<name>A0A0G4IN25_PLABS</name>
<evidence type="ECO:0000256" key="2">
    <source>
        <dbReference type="ARBA" id="ARBA00022448"/>
    </source>
</evidence>
<evidence type="ECO:0000256" key="3">
    <source>
        <dbReference type="ARBA" id="ARBA00022483"/>
    </source>
</evidence>
<protein>
    <submittedName>
        <fullName evidence="4">Uncharacterized protein</fullName>
    </submittedName>
</protein>
<evidence type="ECO:0000256" key="1">
    <source>
        <dbReference type="ARBA" id="ARBA00009447"/>
    </source>
</evidence>
<dbReference type="EMBL" id="OVEO01000004">
    <property type="protein sequence ID" value="SPQ95351.1"/>
    <property type="molecule type" value="Genomic_DNA"/>
</dbReference>
<evidence type="ECO:0000313" key="7">
    <source>
        <dbReference type="Proteomes" id="UP000290189"/>
    </source>
</evidence>
<sequence length="756" mass="85554">MGLESPSTVLLSGEAAECQRMARAMVASMCDSPGALDRLEEIRRVVGDKAKSALGRLRSAQTTQTDDMLWAQQLIEQSYNKVNSIQGSMSKIVAMCDQTNEQLAQAYTNIRRVGIARRHLRTTTRLLDLFVSIPERARQLEVQVQEDDGAVKRVYVQVRQLVRLRDKALAETSKYQKGNDTGVHARVSRHFDSLKVVIAAIEKRIWENIRDTFYLAEEDPATLVKTLEIVEMEDYEESRGYPTTLFRSNKQPPVSMMQRTLNILDESIGKRFATAFGDESESSASIDKVLKVGSDLINDLDFVANHVVHCFPERFEIFNLYESRYQKFLYAKLSDATADADRMSPSDILNCIHWIQEYRESMDALGVDTESESSSSAMLLEHVPTLMQAYLTSVRQTMSDWAQKIMQTDWRSEPSEDNGRWSTSAPQDLFVILNQQIDLAVKREIKGQPFLDIVTMCLSVLGDYQALLISALNAQGADRPDNYLCAILSNCQQCSENCEAMRDRCREQLEPEMEEILEEKTDDAINGFIRVGTVAVNVLASQMVACIKEKVLPEMFVPRWLSARDGEVGDKIVATLSDYFSDYETWIGNDFFFSRLIQEAIRLLVKAYCDALLASTLNLKKNKDDVIAKLHADYELLFSWYTSPNVSEYVPEQVAQKQIEHIEKIQNILESDKDWIPLFFESVFEVYGADKGAALKTLLQMRADMSSSEISQVCEKYRDKYSSQAQSSNSQAVSADQVSAARSGATKKGFLNSIWN</sequence>
<dbReference type="AlphaFoldDB" id="A0A0G4IN25"/>
<dbReference type="STRING" id="37360.A0A0G4IN25"/>
<dbReference type="GO" id="GO:0006887">
    <property type="term" value="P:exocytosis"/>
    <property type="evidence" value="ECO:0007669"/>
    <property type="project" value="UniProtKB-KW"/>
</dbReference>
<dbReference type="Proteomes" id="UP000290189">
    <property type="component" value="Unassembled WGS sequence"/>
</dbReference>
<comment type="similarity">
    <text evidence="1">Belongs to the SEC6 family.</text>
</comment>
<dbReference type="PANTHER" id="PTHR21292:SF1">
    <property type="entry name" value="EXOCYST COMPLEX COMPONENT 3"/>
    <property type="match status" value="1"/>
</dbReference>
<gene>
    <name evidence="4" type="ORF">PBRA_005292</name>
    <name evidence="5" type="ORF">PLBR_LOCUS2566</name>
</gene>
<dbReference type="OMA" id="MNIGPKT"/>
<keyword evidence="3" id="KW-0268">Exocytosis</keyword>